<evidence type="ECO:0000256" key="2">
    <source>
        <dbReference type="ARBA" id="ARBA00023125"/>
    </source>
</evidence>
<keyword evidence="1" id="KW-0805">Transcription regulation</keyword>
<keyword evidence="3" id="KW-0804">Transcription</keyword>
<name>A0A5R8NMB8_9NOCA</name>
<dbReference type="SUPFAM" id="SSF46689">
    <property type="entry name" value="Homeodomain-like"/>
    <property type="match status" value="1"/>
</dbReference>
<dbReference type="PRINTS" id="PR00455">
    <property type="entry name" value="HTHTETR"/>
</dbReference>
<dbReference type="GO" id="GO:0000976">
    <property type="term" value="F:transcription cis-regulatory region binding"/>
    <property type="evidence" value="ECO:0007669"/>
    <property type="project" value="TreeGrafter"/>
</dbReference>
<accession>A0A5R8NMB8</accession>
<proteinExistence type="predicted"/>
<dbReference type="Proteomes" id="UP000306378">
    <property type="component" value="Unassembled WGS sequence"/>
</dbReference>
<evidence type="ECO:0000259" key="5">
    <source>
        <dbReference type="PROSITE" id="PS50977"/>
    </source>
</evidence>
<dbReference type="GO" id="GO:0045892">
    <property type="term" value="P:negative regulation of DNA-templated transcription"/>
    <property type="evidence" value="ECO:0007669"/>
    <property type="project" value="UniProtKB-ARBA"/>
</dbReference>
<dbReference type="PANTHER" id="PTHR30055">
    <property type="entry name" value="HTH-TYPE TRANSCRIPTIONAL REGULATOR RUTR"/>
    <property type="match status" value="1"/>
</dbReference>
<dbReference type="GO" id="GO:0003700">
    <property type="term" value="F:DNA-binding transcription factor activity"/>
    <property type="evidence" value="ECO:0007669"/>
    <property type="project" value="TreeGrafter"/>
</dbReference>
<gene>
    <name evidence="6" type="ORF">FEK34_18095</name>
</gene>
<dbReference type="InterPro" id="IPR009057">
    <property type="entry name" value="Homeodomain-like_sf"/>
</dbReference>
<dbReference type="Gene3D" id="1.10.357.10">
    <property type="entry name" value="Tetracycline Repressor, domain 2"/>
    <property type="match status" value="1"/>
</dbReference>
<dbReference type="PROSITE" id="PS50977">
    <property type="entry name" value="HTH_TETR_2"/>
    <property type="match status" value="1"/>
</dbReference>
<organism evidence="6 7">
    <name type="scientific">Nocardia cyriacigeorgica</name>
    <dbReference type="NCBI Taxonomy" id="135487"/>
    <lineage>
        <taxon>Bacteria</taxon>
        <taxon>Bacillati</taxon>
        <taxon>Actinomycetota</taxon>
        <taxon>Actinomycetes</taxon>
        <taxon>Mycobacteriales</taxon>
        <taxon>Nocardiaceae</taxon>
        <taxon>Nocardia</taxon>
    </lineage>
</organism>
<evidence type="ECO:0000313" key="6">
    <source>
        <dbReference type="EMBL" id="TLF76795.1"/>
    </source>
</evidence>
<keyword evidence="2 4" id="KW-0238">DNA-binding</keyword>
<evidence type="ECO:0000256" key="1">
    <source>
        <dbReference type="ARBA" id="ARBA00023015"/>
    </source>
</evidence>
<dbReference type="RefSeq" id="WP_138448980.1">
    <property type="nucleotide sequence ID" value="NZ_VBUT01000006.1"/>
</dbReference>
<protein>
    <submittedName>
        <fullName evidence="6">TetR/AcrR family transcriptional regulator</fullName>
    </submittedName>
</protein>
<reference evidence="6 7" key="1">
    <citation type="submission" date="2019-05" db="EMBL/GenBank/DDBJ databases">
        <title>Genomes sequences of two Nocardia cyriacigeorgica environmental isolates, type strains Nocardia asteroides ATCC 19247 and Nocardia cyriacigeorgica DSM 44484.</title>
        <authorList>
            <person name="Vautrin F."/>
            <person name="Bergeron E."/>
            <person name="Dubost A."/>
            <person name="Abrouk D."/>
            <person name="Rodriguez Nava V."/>
            <person name="Pujic P."/>
        </authorList>
    </citation>
    <scope>NUCLEOTIDE SEQUENCE [LARGE SCALE GENOMIC DNA]</scope>
    <source>
        <strain evidence="6 7">EML 446</strain>
    </source>
</reference>
<dbReference type="Pfam" id="PF00440">
    <property type="entry name" value="TetR_N"/>
    <property type="match status" value="1"/>
</dbReference>
<feature type="domain" description="HTH tetR-type" evidence="5">
    <location>
        <begin position="11"/>
        <end position="71"/>
    </location>
</feature>
<sequence length="185" mass="20780">MPRNRRPRDREEKRGEIVAAARRLFVEQGYEAVSVARIAQEAGVVSNTVYWYFQDKDAVLIAVLDEVLADSMKRYNARAHTDLTDQLEWVVAELEQVSRLVTTVHARSKESVPVREWHERFHALAEGLFRLELAELGFTTDDLDAVVTMGVFVIEGLLMHSAEVADKQAVLSAFVRGARGLALAS</sequence>
<dbReference type="AlphaFoldDB" id="A0A5R8NMB8"/>
<evidence type="ECO:0000256" key="4">
    <source>
        <dbReference type="PROSITE-ProRule" id="PRU00335"/>
    </source>
</evidence>
<evidence type="ECO:0000256" key="3">
    <source>
        <dbReference type="ARBA" id="ARBA00023163"/>
    </source>
</evidence>
<comment type="caution">
    <text evidence="6">The sequence shown here is derived from an EMBL/GenBank/DDBJ whole genome shotgun (WGS) entry which is preliminary data.</text>
</comment>
<feature type="DNA-binding region" description="H-T-H motif" evidence="4">
    <location>
        <begin position="34"/>
        <end position="53"/>
    </location>
</feature>
<evidence type="ECO:0000313" key="7">
    <source>
        <dbReference type="Proteomes" id="UP000306378"/>
    </source>
</evidence>
<dbReference type="InterPro" id="IPR050109">
    <property type="entry name" value="HTH-type_TetR-like_transc_reg"/>
</dbReference>
<dbReference type="EMBL" id="VBUT01000006">
    <property type="protein sequence ID" value="TLF76795.1"/>
    <property type="molecule type" value="Genomic_DNA"/>
</dbReference>
<dbReference type="FunFam" id="1.10.10.60:FF:000141">
    <property type="entry name" value="TetR family transcriptional regulator"/>
    <property type="match status" value="1"/>
</dbReference>
<dbReference type="PANTHER" id="PTHR30055:SF234">
    <property type="entry name" value="HTH-TYPE TRANSCRIPTIONAL REGULATOR BETI"/>
    <property type="match status" value="1"/>
</dbReference>
<dbReference type="InterPro" id="IPR001647">
    <property type="entry name" value="HTH_TetR"/>
</dbReference>